<dbReference type="CDD" id="cd18549">
    <property type="entry name" value="ABC_6TM_YwjA_like"/>
    <property type="match status" value="1"/>
</dbReference>
<evidence type="ECO:0000256" key="4">
    <source>
        <dbReference type="ARBA" id="ARBA00022741"/>
    </source>
</evidence>
<keyword evidence="3 8" id="KW-0812">Transmembrane</keyword>
<dbReference type="EMBL" id="JAGTPX010000003">
    <property type="protein sequence ID" value="MBR8668789.1"/>
    <property type="molecule type" value="Genomic_DNA"/>
</dbReference>
<dbReference type="GO" id="GO:0016887">
    <property type="term" value="F:ATP hydrolysis activity"/>
    <property type="evidence" value="ECO:0007669"/>
    <property type="project" value="InterPro"/>
</dbReference>
<comment type="caution">
    <text evidence="11">The sequence shown here is derived from an EMBL/GenBank/DDBJ whole genome shotgun (WGS) entry which is preliminary data.</text>
</comment>
<feature type="transmembrane region" description="Helical" evidence="8">
    <location>
        <begin position="135"/>
        <end position="152"/>
    </location>
</feature>
<dbReference type="SMART" id="SM00382">
    <property type="entry name" value="AAA"/>
    <property type="match status" value="1"/>
</dbReference>
<name>A0A941JLS9_NIACI</name>
<feature type="transmembrane region" description="Helical" evidence="8">
    <location>
        <begin position="12"/>
        <end position="37"/>
    </location>
</feature>
<dbReference type="InterPro" id="IPR003439">
    <property type="entry name" value="ABC_transporter-like_ATP-bd"/>
</dbReference>
<dbReference type="CDD" id="cd03251">
    <property type="entry name" value="ABCC_MsbA"/>
    <property type="match status" value="1"/>
</dbReference>
<dbReference type="PROSITE" id="PS00211">
    <property type="entry name" value="ABC_TRANSPORTER_1"/>
    <property type="match status" value="1"/>
</dbReference>
<proteinExistence type="predicted"/>
<evidence type="ECO:0000256" key="8">
    <source>
        <dbReference type="SAM" id="Phobius"/>
    </source>
</evidence>
<dbReference type="InterPro" id="IPR011527">
    <property type="entry name" value="ABC1_TM_dom"/>
</dbReference>
<dbReference type="FunFam" id="1.20.1560.10:FF:000053">
    <property type="entry name" value="Multidrug ABC transporter ATP-binding protein"/>
    <property type="match status" value="1"/>
</dbReference>
<accession>A0A941JLS9</accession>
<dbReference type="InterPro" id="IPR027417">
    <property type="entry name" value="P-loop_NTPase"/>
</dbReference>
<evidence type="ECO:0000256" key="2">
    <source>
        <dbReference type="ARBA" id="ARBA00022448"/>
    </source>
</evidence>
<keyword evidence="6 8" id="KW-1133">Transmembrane helix</keyword>
<dbReference type="Gene3D" id="3.40.50.300">
    <property type="entry name" value="P-loop containing nucleotide triphosphate hydrolases"/>
    <property type="match status" value="1"/>
</dbReference>
<dbReference type="PANTHER" id="PTHR43394">
    <property type="entry name" value="ATP-DEPENDENT PERMEASE MDL1, MITOCHONDRIAL"/>
    <property type="match status" value="1"/>
</dbReference>
<dbReference type="InterPro" id="IPR036640">
    <property type="entry name" value="ABC1_TM_sf"/>
</dbReference>
<evidence type="ECO:0000256" key="3">
    <source>
        <dbReference type="ARBA" id="ARBA00022692"/>
    </source>
</evidence>
<dbReference type="PROSITE" id="PS50893">
    <property type="entry name" value="ABC_TRANSPORTER_2"/>
    <property type="match status" value="1"/>
</dbReference>
<feature type="transmembrane region" description="Helical" evidence="8">
    <location>
        <begin position="49"/>
        <end position="74"/>
    </location>
</feature>
<evidence type="ECO:0000256" key="5">
    <source>
        <dbReference type="ARBA" id="ARBA00022840"/>
    </source>
</evidence>
<evidence type="ECO:0000256" key="6">
    <source>
        <dbReference type="ARBA" id="ARBA00022989"/>
    </source>
</evidence>
<dbReference type="GO" id="GO:0005886">
    <property type="term" value="C:plasma membrane"/>
    <property type="evidence" value="ECO:0007669"/>
    <property type="project" value="UniProtKB-SubCell"/>
</dbReference>
<dbReference type="GO" id="GO:0005524">
    <property type="term" value="F:ATP binding"/>
    <property type="evidence" value="ECO:0007669"/>
    <property type="project" value="UniProtKB-KW"/>
</dbReference>
<dbReference type="InterPro" id="IPR017871">
    <property type="entry name" value="ABC_transporter-like_CS"/>
</dbReference>
<feature type="transmembrane region" description="Helical" evidence="8">
    <location>
        <begin position="246"/>
        <end position="264"/>
    </location>
</feature>
<dbReference type="FunFam" id="3.40.50.300:FF:000287">
    <property type="entry name" value="Multidrug ABC transporter ATP-binding protein"/>
    <property type="match status" value="1"/>
</dbReference>
<dbReference type="RefSeq" id="WP_212117377.1">
    <property type="nucleotide sequence ID" value="NZ_JAGTPX020000003.1"/>
</dbReference>
<dbReference type="InterPro" id="IPR039421">
    <property type="entry name" value="Type_1_exporter"/>
</dbReference>
<protein>
    <submittedName>
        <fullName evidence="11">ABC transporter ATP-binding protein</fullName>
    </submittedName>
</protein>
<organism evidence="11">
    <name type="scientific">Niallia circulans</name>
    <name type="common">Bacillus circulans</name>
    <dbReference type="NCBI Taxonomy" id="1397"/>
    <lineage>
        <taxon>Bacteria</taxon>
        <taxon>Bacillati</taxon>
        <taxon>Bacillota</taxon>
        <taxon>Bacilli</taxon>
        <taxon>Bacillales</taxon>
        <taxon>Bacillaceae</taxon>
        <taxon>Niallia</taxon>
    </lineage>
</organism>
<evidence type="ECO:0000256" key="1">
    <source>
        <dbReference type="ARBA" id="ARBA00004651"/>
    </source>
</evidence>
<dbReference type="GO" id="GO:0015421">
    <property type="term" value="F:ABC-type oligopeptide transporter activity"/>
    <property type="evidence" value="ECO:0007669"/>
    <property type="project" value="TreeGrafter"/>
</dbReference>
<dbReference type="AlphaFoldDB" id="A0A941JLS9"/>
<keyword evidence="2" id="KW-0813">Transport</keyword>
<feature type="domain" description="ABC transporter" evidence="9">
    <location>
        <begin position="333"/>
        <end position="567"/>
    </location>
</feature>
<feature type="transmembrane region" description="Helical" evidence="8">
    <location>
        <begin position="158"/>
        <end position="175"/>
    </location>
</feature>
<keyword evidence="7 8" id="KW-0472">Membrane</keyword>
<evidence type="ECO:0000259" key="9">
    <source>
        <dbReference type="PROSITE" id="PS50893"/>
    </source>
</evidence>
<dbReference type="PROSITE" id="PS50929">
    <property type="entry name" value="ABC_TM1F"/>
    <property type="match status" value="1"/>
</dbReference>
<feature type="domain" description="ABC transmembrane type-1" evidence="10">
    <location>
        <begin position="17"/>
        <end position="299"/>
    </location>
</feature>
<keyword evidence="5 11" id="KW-0067">ATP-binding</keyword>
<reference evidence="11" key="1">
    <citation type="submission" date="2021-04" db="EMBL/GenBank/DDBJ databases">
        <title>Genomic analysis of electroactive and textile dye degrading Bacillus circulans strain: DC10 isolated from constructed wetland-microbial fuel cells treating textile dye wastewaters.</title>
        <authorList>
            <person name="Patel D.U."/>
            <person name="Desai C.R."/>
        </authorList>
    </citation>
    <scope>NUCLEOTIDE SEQUENCE</scope>
    <source>
        <strain evidence="11">DC10</strain>
    </source>
</reference>
<sequence>MLRQFFSYYKPYKWLFIIDFTSAILAALLELAFPLAINKVIDDLLPMGNWMFIIWACIGLLGIYALTAFLNYVVTYWGHMLGINIETDMRKKLFDQVQKLSFRYFDNNKTGHLVSRMTNDLMDIGEIAHHGPEDLFIAIMTLIGAFSLMLSINWKLALLTFIIIPFLICLSIYFSKKMSLAFKQMFTDIADFNARVENNVSGIRVVKAFANENYEMEQFAINNGRFRQTKLVAYKVMAWNSSISHLLMKIVSLFVLGCGTYFVIDEQMTFGEFMAFVLLSNVFLTPIKQINAVIETYPKGIAGFRRYLDLLHLAPDEEEAPNAIDIQHLEGDIEYEDVTFSYEGKDEVLTKISFSVNSGETIALVGPSGAGKTTICSLLPRFYDVTSGRIKIDGINIKDMTLQSLRQHIGIVQQDVFLFDGTLRENIAYGRLNATEEEIVEAAKNAQLDDIINSLPKGLDTFIGERGVKLSGGQKQRVSIARMFLKNPSILILDEATSALDTETEAAIQRALTELSQGRTTLVIAHRLATIKNADRILVITEAGIQEQGTHKELIQVGGTYSRLHHAQFRVD</sequence>
<dbReference type="InterPro" id="IPR003593">
    <property type="entry name" value="AAA+_ATPase"/>
</dbReference>
<comment type="subcellular location">
    <subcellularLocation>
        <location evidence="1">Cell membrane</location>
        <topology evidence="1">Multi-pass membrane protein</topology>
    </subcellularLocation>
</comment>
<evidence type="ECO:0000256" key="7">
    <source>
        <dbReference type="ARBA" id="ARBA00023136"/>
    </source>
</evidence>
<evidence type="ECO:0000313" key="11">
    <source>
        <dbReference type="EMBL" id="MBR8668789.1"/>
    </source>
</evidence>
<dbReference type="Pfam" id="PF00005">
    <property type="entry name" value="ABC_tran"/>
    <property type="match status" value="1"/>
</dbReference>
<dbReference type="Gene3D" id="1.20.1560.10">
    <property type="entry name" value="ABC transporter type 1, transmembrane domain"/>
    <property type="match status" value="1"/>
</dbReference>
<gene>
    <name evidence="11" type="ORF">KD144_04470</name>
</gene>
<dbReference type="SUPFAM" id="SSF90123">
    <property type="entry name" value="ABC transporter transmembrane region"/>
    <property type="match status" value="1"/>
</dbReference>
<keyword evidence="4" id="KW-0547">Nucleotide-binding</keyword>
<evidence type="ECO:0000259" key="10">
    <source>
        <dbReference type="PROSITE" id="PS50929"/>
    </source>
</evidence>
<dbReference type="SUPFAM" id="SSF52540">
    <property type="entry name" value="P-loop containing nucleoside triphosphate hydrolases"/>
    <property type="match status" value="1"/>
</dbReference>
<dbReference type="Pfam" id="PF00664">
    <property type="entry name" value="ABC_membrane"/>
    <property type="match status" value="1"/>
</dbReference>
<dbReference type="PANTHER" id="PTHR43394:SF1">
    <property type="entry name" value="ATP-BINDING CASSETTE SUB-FAMILY B MEMBER 10, MITOCHONDRIAL"/>
    <property type="match status" value="1"/>
</dbReference>